<proteinExistence type="predicted"/>
<feature type="region of interest" description="Disordered" evidence="1">
    <location>
        <begin position="271"/>
        <end position="291"/>
    </location>
</feature>
<keyword evidence="3" id="KW-1185">Reference proteome</keyword>
<dbReference type="KEGG" id="nde:NIDE2720"/>
<reference evidence="2 3" key="1">
    <citation type="journal article" date="2010" name="Proc. Natl. Acad. Sci. U.S.A.">
        <title>A Nitrospira metagenome illuminates the physiology and evolution of globally important nitrite-oxidizing bacteria.</title>
        <authorList>
            <person name="Lucker S."/>
            <person name="Wagner M."/>
            <person name="Maixner F."/>
            <person name="Pelletier E."/>
            <person name="Koch H."/>
            <person name="Vacherie B."/>
            <person name="Rattei T."/>
            <person name="Sinninghe Damste J."/>
            <person name="Spieck E."/>
            <person name="Le Paslier D."/>
            <person name="Daims H."/>
        </authorList>
    </citation>
    <scope>NUCLEOTIDE SEQUENCE [LARGE SCALE GENOMIC DNA]</scope>
</reference>
<dbReference type="Proteomes" id="UP000001660">
    <property type="component" value="Chromosome"/>
</dbReference>
<evidence type="ECO:0000313" key="2">
    <source>
        <dbReference type="EMBL" id="CBK42426.1"/>
    </source>
</evidence>
<dbReference type="EMBL" id="FP929003">
    <property type="protein sequence ID" value="CBK42426.1"/>
    <property type="molecule type" value="Genomic_DNA"/>
</dbReference>
<dbReference type="HOGENOM" id="CLU_410335_0_0_0"/>
<protein>
    <submittedName>
        <fullName evidence="2">Uncharacterized protein</fullName>
    </submittedName>
</protein>
<sequence>MRDSGYFSKLREFLSNERRGRKEALSKRRRTKRASPFRMEQLEARVLLAGDLASVTLQAAVVQEQYTEGAINIGQASHNSGYAYYVSQNFGTTGDSNAAPTVSKLRIYENGQELGPAHSLHADIRTQGDGRFSHWGNELYFSASDNSNPLTNGRSYTYRVYTDGSTSTTTSSYVQGAINIGQASHNSGYAYYVSQNFGTTGDSNAAPTVSKLRIYENGQELGPAHSVHADIRTQGGGRFSHWGNALYFSASDNSNPLTNGRSYTYRVYTDGSTSTTTTPTTTTPTTTTTSGSIKTDFGVYKEPALPSLPSSGSKIIDPTFGTTILRLTDGRDGSTDASVQYSTVPSFNKNNTYVMAVETLGPKRAKFYAFDPVNFSSSGGFVLSKPPSGLQEYGLVWSGVNSQVTFGVGQNKIWQIDVSTQQATLVKDLTSYGAGGYITQMSKSLNDDVFSASIVNSGGSTVGYVVYKRSTDTVLLRNLVSNLDEVNVDKSGRYFMAVYRDGHDEIWDLQGGPKLTATLTGSLGFFHRDAGFGNLLTANGGGALQFRQLSSPTVMNALVPGYWWYGPNNQQDHFSMLADNEGWGLASRYSTTGSGVAKTFDNEIVLVATNGSNQVRRLAHHRSVVNDYYDQPKANISRDGQFIAFTSNWGNASGRRDVYIVKVPPAPMI</sequence>
<evidence type="ECO:0000313" key="3">
    <source>
        <dbReference type="Proteomes" id="UP000001660"/>
    </source>
</evidence>
<gene>
    <name evidence="2" type="ORF">NIDE2720</name>
</gene>
<dbReference type="InterPro" id="IPR053786">
    <property type="entry name" value="LEPRxLL_CS"/>
</dbReference>
<dbReference type="AlphaFoldDB" id="D8PGN9"/>
<accession>D8PGN9</accession>
<evidence type="ECO:0000256" key="1">
    <source>
        <dbReference type="SAM" id="MobiDB-lite"/>
    </source>
</evidence>
<dbReference type="NCBIfam" id="NF012209">
    <property type="entry name" value="LEPR-8K"/>
    <property type="match status" value="1"/>
</dbReference>
<dbReference type="STRING" id="330214.NIDE2720"/>
<feature type="compositionally biased region" description="Low complexity" evidence="1">
    <location>
        <begin position="272"/>
        <end position="290"/>
    </location>
</feature>
<dbReference type="OrthoDB" id="9793310at2"/>
<dbReference type="SUPFAM" id="SSF82171">
    <property type="entry name" value="DPP6 N-terminal domain-like"/>
    <property type="match status" value="1"/>
</dbReference>
<name>D8PGN9_9BACT</name>
<organism evidence="2 3">
    <name type="scientific">Nitrospira defluvii</name>
    <dbReference type="NCBI Taxonomy" id="330214"/>
    <lineage>
        <taxon>Bacteria</taxon>
        <taxon>Pseudomonadati</taxon>
        <taxon>Nitrospirota</taxon>
        <taxon>Nitrospiria</taxon>
        <taxon>Nitrospirales</taxon>
        <taxon>Nitrospiraceae</taxon>
        <taxon>Nitrospira</taxon>
    </lineage>
</organism>
<dbReference type="eggNOG" id="COG3866">
    <property type="taxonomic scope" value="Bacteria"/>
</dbReference>